<feature type="transmembrane region" description="Helical" evidence="10">
    <location>
        <begin position="399"/>
        <end position="420"/>
    </location>
</feature>
<dbReference type="GO" id="GO:0033179">
    <property type="term" value="C:proton-transporting V-type ATPase, V0 domain"/>
    <property type="evidence" value="ECO:0007669"/>
    <property type="project" value="InterPro"/>
</dbReference>
<dbReference type="AlphaFoldDB" id="A0A977KC00"/>
<comment type="function">
    <text evidence="8">Component of the A-type ATP synthase that produces ATP from ADP in the presence of a proton gradient across the membrane.</text>
</comment>
<evidence type="ECO:0000256" key="9">
    <source>
        <dbReference type="ARBA" id="ARBA00068671"/>
    </source>
</evidence>
<organism evidence="12 13">
    <name type="scientific">Ignicoccus pacificus DSM 13166</name>
    <dbReference type="NCBI Taxonomy" id="940294"/>
    <lineage>
        <taxon>Archaea</taxon>
        <taxon>Thermoproteota</taxon>
        <taxon>Thermoprotei</taxon>
        <taxon>Desulfurococcales</taxon>
        <taxon>Desulfurococcaceae</taxon>
        <taxon>Ignicoccus</taxon>
    </lineage>
</organism>
<evidence type="ECO:0000313" key="13">
    <source>
        <dbReference type="Proteomes" id="UP001063698"/>
    </source>
</evidence>
<protein>
    <recommendedName>
        <fullName evidence="9 10">A-type ATP synthase subunit I</fullName>
    </recommendedName>
</protein>
<evidence type="ECO:0000256" key="11">
    <source>
        <dbReference type="SAM" id="Coils"/>
    </source>
</evidence>
<keyword evidence="7 10" id="KW-0472">Membrane</keyword>
<proteinExistence type="inferred from homology"/>
<dbReference type="GO" id="GO:0016471">
    <property type="term" value="C:vacuolar proton-transporting V-type ATPase complex"/>
    <property type="evidence" value="ECO:0007669"/>
    <property type="project" value="TreeGrafter"/>
</dbReference>
<dbReference type="EMBL" id="CP006868">
    <property type="protein sequence ID" value="UXD22076.1"/>
    <property type="molecule type" value="Genomic_DNA"/>
</dbReference>
<feature type="transmembrane region" description="Helical" evidence="10">
    <location>
        <begin position="357"/>
        <end position="378"/>
    </location>
</feature>
<feature type="transmembrane region" description="Helical" evidence="10">
    <location>
        <begin position="487"/>
        <end position="511"/>
    </location>
</feature>
<evidence type="ECO:0000256" key="3">
    <source>
        <dbReference type="ARBA" id="ARBA00022448"/>
    </source>
</evidence>
<evidence type="ECO:0000256" key="5">
    <source>
        <dbReference type="ARBA" id="ARBA00022989"/>
    </source>
</evidence>
<dbReference type="GO" id="GO:0007035">
    <property type="term" value="P:vacuolar acidification"/>
    <property type="evidence" value="ECO:0007669"/>
    <property type="project" value="TreeGrafter"/>
</dbReference>
<reference evidence="12" key="1">
    <citation type="submission" date="2013-11" db="EMBL/GenBank/DDBJ databases">
        <title>Comparative genomics of Ignicoccus.</title>
        <authorList>
            <person name="Podar M."/>
        </authorList>
    </citation>
    <scope>NUCLEOTIDE SEQUENCE</scope>
    <source>
        <strain evidence="12">DSM 13166</strain>
    </source>
</reference>
<gene>
    <name evidence="12" type="ORF">IPA_01390</name>
</gene>
<keyword evidence="3 10" id="KW-0813">Transport</keyword>
<evidence type="ECO:0000256" key="6">
    <source>
        <dbReference type="ARBA" id="ARBA00023065"/>
    </source>
</evidence>
<keyword evidence="5 10" id="KW-1133">Transmembrane helix</keyword>
<feature type="transmembrane region" description="Helical" evidence="10">
    <location>
        <begin position="592"/>
        <end position="613"/>
    </location>
</feature>
<evidence type="ECO:0000256" key="1">
    <source>
        <dbReference type="ARBA" id="ARBA00004141"/>
    </source>
</evidence>
<evidence type="ECO:0000256" key="8">
    <source>
        <dbReference type="ARBA" id="ARBA00059506"/>
    </source>
</evidence>
<evidence type="ECO:0000256" key="4">
    <source>
        <dbReference type="ARBA" id="ARBA00022692"/>
    </source>
</evidence>
<comment type="similarity">
    <text evidence="2 10">Belongs to the V-ATPase 116 kDa subunit family.</text>
</comment>
<feature type="transmembrane region" description="Helical" evidence="10">
    <location>
        <begin position="531"/>
        <end position="553"/>
    </location>
</feature>
<dbReference type="PANTHER" id="PTHR11629">
    <property type="entry name" value="VACUOLAR PROTON ATPASES"/>
    <property type="match status" value="1"/>
</dbReference>
<feature type="coiled-coil region" evidence="11">
    <location>
        <begin position="205"/>
        <end position="232"/>
    </location>
</feature>
<evidence type="ECO:0000256" key="2">
    <source>
        <dbReference type="ARBA" id="ARBA00009904"/>
    </source>
</evidence>
<sequence>MNVIEYIKLYKLSAAEERGECTMCLKASLFPDRMFKLRMVLPKNDVDKVVELLTELGSYEPADIKLSFGEPIEWARHDLLVVVDHITKLEGFFEYFELSIFPEPERTYKFKNWREAAQTAVKLAKEIEAEFEEKMNKIREIETKMFEVSALLSKPQTLPGELLEKLKEAAGLVALHEIPKDLQKDMVILDAAAKELVKLTEEFVRKLALKILKELEEEKKTVFEEARSWALENEEKIKQVYGLLKTVEAALKVLAKGKETDYFVYLEGYVPESKIKKTLKRLQELVGESGFIVSHVVDMDKETPPTYVKVESEAVKTALNVENIYGAPNPRELVPALIMALTLPFIYMFMFPDWGHALVLVLFGWGLVNRKNWALAVFKPFGVKRFTSGTDFLGKIMMLVGSASIITGWLAGEFFGPLIGESMVNPAMWLWKGLGMVPPLTFELHYLGDTVIKYVLLSITIGYFHLLIGHLIGIVNEVRFGRKWKAVHYVLPFMIMYLVAGAPFVAGFFASGLGSNIQQMMYLSGKYFGEWMFDLKAGTIGPLMVIFILALLWRGYGIHLELVHEYGKSSGSMLGMELFENFLLVISNLVSYLRIMALALAHWGLVFAFQIIGELGGPVMLVILYFLANILVIMLEGLVSFIHDIRLHFYEWFTKFYVDRGRMFEPARQIVRVRIE</sequence>
<evidence type="ECO:0000313" key="12">
    <source>
        <dbReference type="EMBL" id="UXD22076.1"/>
    </source>
</evidence>
<dbReference type="InterPro" id="IPR002490">
    <property type="entry name" value="V-ATPase_116kDa_su"/>
</dbReference>
<keyword evidence="6 10" id="KW-0406">Ion transport</keyword>
<evidence type="ECO:0000256" key="10">
    <source>
        <dbReference type="RuleBase" id="RU361189"/>
    </source>
</evidence>
<dbReference type="GO" id="GO:0046961">
    <property type="term" value="F:proton-transporting ATPase activity, rotational mechanism"/>
    <property type="evidence" value="ECO:0007669"/>
    <property type="project" value="InterPro"/>
</dbReference>
<keyword evidence="13" id="KW-1185">Reference proteome</keyword>
<comment type="subcellular location">
    <subcellularLocation>
        <location evidence="1">Membrane</location>
        <topology evidence="1">Multi-pass membrane protein</topology>
    </subcellularLocation>
</comment>
<keyword evidence="4 10" id="KW-0812">Transmembrane</keyword>
<keyword evidence="11" id="KW-0175">Coiled coil</keyword>
<dbReference type="Proteomes" id="UP001063698">
    <property type="component" value="Chromosome"/>
</dbReference>
<dbReference type="KEGG" id="ipc:IPA_01390"/>
<name>A0A977KC00_9CREN</name>
<dbReference type="GO" id="GO:0051117">
    <property type="term" value="F:ATPase binding"/>
    <property type="evidence" value="ECO:0007669"/>
    <property type="project" value="TreeGrafter"/>
</dbReference>
<dbReference type="PANTHER" id="PTHR11629:SF63">
    <property type="entry name" value="V-TYPE PROTON ATPASE SUBUNIT A"/>
    <property type="match status" value="1"/>
</dbReference>
<feature type="transmembrane region" description="Helical" evidence="10">
    <location>
        <begin position="619"/>
        <end position="642"/>
    </location>
</feature>
<evidence type="ECO:0000256" key="7">
    <source>
        <dbReference type="ARBA" id="ARBA00023136"/>
    </source>
</evidence>
<feature type="transmembrane region" description="Helical" evidence="10">
    <location>
        <begin position="454"/>
        <end position="475"/>
    </location>
</feature>
<dbReference type="Pfam" id="PF01496">
    <property type="entry name" value="V_ATPase_I"/>
    <property type="match status" value="2"/>
</dbReference>
<accession>A0A977KC00</accession>